<dbReference type="HOGENOM" id="CLU_068080_1_0_1"/>
<protein>
    <recommendedName>
        <fullName evidence="3">Cupin domain-containing protein</fullName>
    </recommendedName>
</protein>
<evidence type="ECO:0008006" key="3">
    <source>
        <dbReference type="Google" id="ProtNLM"/>
    </source>
</evidence>
<dbReference type="SUPFAM" id="SSF51182">
    <property type="entry name" value="RmlC-like cupins"/>
    <property type="match status" value="1"/>
</dbReference>
<dbReference type="InterPro" id="IPR014710">
    <property type="entry name" value="RmlC-like_jellyroll"/>
</dbReference>
<dbReference type="AlphaFoldDB" id="M7SF60"/>
<dbReference type="EMBL" id="KB707371">
    <property type="protein sequence ID" value="EMR62812.1"/>
    <property type="molecule type" value="Genomic_DNA"/>
</dbReference>
<organism evidence="1 2">
    <name type="scientific">Eutypa lata (strain UCR-EL1)</name>
    <name type="common">Grapevine dieback disease fungus</name>
    <name type="synonym">Eutypa armeniacae</name>
    <dbReference type="NCBI Taxonomy" id="1287681"/>
    <lineage>
        <taxon>Eukaryota</taxon>
        <taxon>Fungi</taxon>
        <taxon>Dikarya</taxon>
        <taxon>Ascomycota</taxon>
        <taxon>Pezizomycotina</taxon>
        <taxon>Sordariomycetes</taxon>
        <taxon>Xylariomycetidae</taxon>
        <taxon>Xylariales</taxon>
        <taxon>Diatrypaceae</taxon>
        <taxon>Eutypa</taxon>
    </lineage>
</organism>
<keyword evidence="2" id="KW-1185">Reference proteome</keyword>
<evidence type="ECO:0000313" key="2">
    <source>
        <dbReference type="Proteomes" id="UP000012174"/>
    </source>
</evidence>
<dbReference type="STRING" id="1287681.M7SF60"/>
<dbReference type="OrthoDB" id="9976870at2759"/>
<dbReference type="Gene3D" id="2.60.120.10">
    <property type="entry name" value="Jelly Rolls"/>
    <property type="match status" value="1"/>
</dbReference>
<dbReference type="OMA" id="APFYPEW"/>
<dbReference type="eggNOG" id="ENOG502SCP9">
    <property type="taxonomic scope" value="Eukaryota"/>
</dbReference>
<reference evidence="2" key="1">
    <citation type="journal article" date="2013" name="Genome Announc.">
        <title>Draft genome sequence of the grapevine dieback fungus Eutypa lata UCR-EL1.</title>
        <authorList>
            <person name="Blanco-Ulate B."/>
            <person name="Rolshausen P.E."/>
            <person name="Cantu D."/>
        </authorList>
    </citation>
    <scope>NUCLEOTIDE SEQUENCE [LARGE SCALE GENOMIC DNA]</scope>
    <source>
        <strain evidence="2">UCR-EL1</strain>
    </source>
</reference>
<sequence>MEYSNLDQVINVLGGVVSTRVIKHSERSFAFEVTLDLAKGSEFFAQKPPLHFHANQDEYIQAVQGNTGLELEGREIVLTPGSPEYCIPSWANHRSYPMPMRTQDGVNKVKFLLSGAQSPEPFQLNLLFFENWYRYQESVVTGGKKIDIIQVLSTFDGGGTYLSFPSWVPFGRKVSQILGVVVDWALACHEMEASIFQRRFAQLSKTD</sequence>
<name>M7SF60_EUTLA</name>
<gene>
    <name evidence="1" type="ORF">UCREL1_10273</name>
</gene>
<evidence type="ECO:0000313" key="1">
    <source>
        <dbReference type="EMBL" id="EMR62812.1"/>
    </source>
</evidence>
<dbReference type="InterPro" id="IPR011051">
    <property type="entry name" value="RmlC_Cupin_sf"/>
</dbReference>
<dbReference type="KEGG" id="ela:UCREL1_10273"/>
<proteinExistence type="predicted"/>
<dbReference type="Proteomes" id="UP000012174">
    <property type="component" value="Unassembled WGS sequence"/>
</dbReference>
<accession>M7SF60</accession>